<reference evidence="2" key="1">
    <citation type="journal article" date="2019" name="Int. J. Syst. Evol. Microbiol.">
        <title>The Global Catalogue of Microorganisms (GCM) 10K type strain sequencing project: providing services to taxonomists for standard genome sequencing and annotation.</title>
        <authorList>
            <consortium name="The Broad Institute Genomics Platform"/>
            <consortium name="The Broad Institute Genome Sequencing Center for Infectious Disease"/>
            <person name="Wu L."/>
            <person name="Ma J."/>
        </authorList>
    </citation>
    <scope>NUCLEOTIDE SEQUENCE [LARGE SCALE GENOMIC DNA]</scope>
    <source>
        <strain evidence="2">CGMCC 4.7426</strain>
    </source>
</reference>
<evidence type="ECO:0000313" key="2">
    <source>
        <dbReference type="Proteomes" id="UP001595989"/>
    </source>
</evidence>
<proteinExistence type="predicted"/>
<sequence length="61" mass="7232">MSIYDLINDYETERKQAPESINAILDFYQKKYISGDIDITEYRAVYHYLHRQGAISAHEYA</sequence>
<dbReference type="InterPro" id="IPR025553">
    <property type="entry name" value="YppF"/>
</dbReference>
<evidence type="ECO:0000313" key="1">
    <source>
        <dbReference type="EMBL" id="MFC4559243.1"/>
    </source>
</evidence>
<comment type="caution">
    <text evidence="1">The sequence shown here is derived from an EMBL/GenBank/DDBJ whole genome shotgun (WGS) entry which is preliminary data.</text>
</comment>
<gene>
    <name evidence="1" type="primary">yppF</name>
    <name evidence="1" type="ORF">ACFO3D_13675</name>
</gene>
<accession>A0ABV9DNW7</accession>
<dbReference type="EMBL" id="JBHSFU010000007">
    <property type="protein sequence ID" value="MFC4559243.1"/>
    <property type="molecule type" value="Genomic_DNA"/>
</dbReference>
<keyword evidence="2" id="KW-1185">Reference proteome</keyword>
<name>A0ABV9DNW7_9BACI</name>
<dbReference type="RefSeq" id="WP_390296987.1">
    <property type="nucleotide sequence ID" value="NZ_JBHSFU010000007.1"/>
</dbReference>
<protein>
    <submittedName>
        <fullName evidence="1">YppF family protein</fullName>
    </submittedName>
</protein>
<organism evidence="1 2">
    <name type="scientific">Virgibacillus kekensis</name>
    <dbReference type="NCBI Taxonomy" id="202261"/>
    <lineage>
        <taxon>Bacteria</taxon>
        <taxon>Bacillati</taxon>
        <taxon>Bacillota</taxon>
        <taxon>Bacilli</taxon>
        <taxon>Bacillales</taxon>
        <taxon>Bacillaceae</taxon>
        <taxon>Virgibacillus</taxon>
    </lineage>
</organism>
<dbReference type="Pfam" id="PF14178">
    <property type="entry name" value="YppF"/>
    <property type="match status" value="1"/>
</dbReference>
<dbReference type="Proteomes" id="UP001595989">
    <property type="component" value="Unassembled WGS sequence"/>
</dbReference>